<proteinExistence type="predicted"/>
<dbReference type="SUPFAM" id="SSF55008">
    <property type="entry name" value="HMA, heavy metal-associated domain"/>
    <property type="match status" value="1"/>
</dbReference>
<evidence type="ECO:0000313" key="1">
    <source>
        <dbReference type="EMBL" id="EAY31669.1"/>
    </source>
</evidence>
<name>A1ZDD0_MICM2</name>
<sequence>MKTHTFEHTNIKCAACEEKIQGAFAQEARIDSFQVDLQHADRPLTVQTGDNMTTEEVSNLIYKAGYEAKPAKKGLFKKLFNK</sequence>
<dbReference type="Proteomes" id="UP000004095">
    <property type="component" value="Unassembled WGS sequence"/>
</dbReference>
<gene>
    <name evidence="1" type="ORF">M23134_05175</name>
</gene>
<dbReference type="InterPro" id="IPR036163">
    <property type="entry name" value="HMA_dom_sf"/>
</dbReference>
<evidence type="ECO:0000313" key="2">
    <source>
        <dbReference type="Proteomes" id="UP000004095"/>
    </source>
</evidence>
<organism evidence="1 2">
    <name type="scientific">Microscilla marina ATCC 23134</name>
    <dbReference type="NCBI Taxonomy" id="313606"/>
    <lineage>
        <taxon>Bacteria</taxon>
        <taxon>Pseudomonadati</taxon>
        <taxon>Bacteroidota</taxon>
        <taxon>Cytophagia</taxon>
        <taxon>Cytophagales</taxon>
        <taxon>Microscillaceae</taxon>
        <taxon>Microscilla</taxon>
    </lineage>
</organism>
<protein>
    <submittedName>
        <fullName evidence="1">Copper/potassium-transporting ATPase, putative</fullName>
    </submittedName>
</protein>
<comment type="caution">
    <text evidence="1">The sequence shown here is derived from an EMBL/GenBank/DDBJ whole genome shotgun (WGS) entry which is preliminary data.</text>
</comment>
<dbReference type="CDD" id="cd00371">
    <property type="entry name" value="HMA"/>
    <property type="match status" value="1"/>
</dbReference>
<reference evidence="1 2" key="1">
    <citation type="submission" date="2007-01" db="EMBL/GenBank/DDBJ databases">
        <authorList>
            <person name="Haygood M."/>
            <person name="Podell S."/>
            <person name="Anderson C."/>
            <person name="Hopkinson B."/>
            <person name="Roe K."/>
            <person name="Barbeau K."/>
            <person name="Gaasterland T."/>
            <person name="Ferriera S."/>
            <person name="Johnson J."/>
            <person name="Kravitz S."/>
            <person name="Beeson K."/>
            <person name="Sutton G."/>
            <person name="Rogers Y.-H."/>
            <person name="Friedman R."/>
            <person name="Frazier M."/>
            <person name="Venter J.C."/>
        </authorList>
    </citation>
    <scope>NUCLEOTIDE SEQUENCE [LARGE SCALE GENOMIC DNA]</scope>
    <source>
        <strain evidence="1 2">ATCC 23134</strain>
    </source>
</reference>
<dbReference type="Gene3D" id="3.30.70.100">
    <property type="match status" value="1"/>
</dbReference>
<accession>A1ZDD0</accession>
<dbReference type="GO" id="GO:0046872">
    <property type="term" value="F:metal ion binding"/>
    <property type="evidence" value="ECO:0007669"/>
    <property type="project" value="InterPro"/>
</dbReference>
<dbReference type="RefSeq" id="WP_002693466.1">
    <property type="nucleotide sequence ID" value="NZ_AAWS01000002.1"/>
</dbReference>
<dbReference type="EMBL" id="AAWS01000002">
    <property type="protein sequence ID" value="EAY31669.1"/>
    <property type="molecule type" value="Genomic_DNA"/>
</dbReference>
<keyword evidence="2" id="KW-1185">Reference proteome</keyword>
<dbReference type="AlphaFoldDB" id="A1ZDD0"/>
<dbReference type="InterPro" id="IPR006121">
    <property type="entry name" value="HMA_dom"/>
</dbReference>